<keyword evidence="4 6" id="KW-1133">Transmembrane helix</keyword>
<dbReference type="PANTHER" id="PTHR10057">
    <property type="entry name" value="PERIPHERAL-TYPE BENZODIAZEPINE RECEPTOR"/>
    <property type="match status" value="1"/>
</dbReference>
<comment type="subcellular location">
    <subcellularLocation>
        <location evidence="1">Membrane</location>
        <topology evidence="1">Multi-pass membrane protein</topology>
    </subcellularLocation>
</comment>
<feature type="transmembrane region" description="Helical" evidence="6">
    <location>
        <begin position="41"/>
        <end position="60"/>
    </location>
</feature>
<dbReference type="EMBL" id="CP032509">
    <property type="protein sequence ID" value="AZN70733.1"/>
    <property type="molecule type" value="Genomic_DNA"/>
</dbReference>
<feature type="transmembrane region" description="Helical" evidence="6">
    <location>
        <begin position="102"/>
        <end position="130"/>
    </location>
</feature>
<dbReference type="GO" id="GO:0033013">
    <property type="term" value="P:tetrapyrrole metabolic process"/>
    <property type="evidence" value="ECO:0007669"/>
    <property type="project" value="UniProtKB-ARBA"/>
</dbReference>
<evidence type="ECO:0000313" key="8">
    <source>
        <dbReference type="Proteomes" id="UP000268192"/>
    </source>
</evidence>
<dbReference type="GO" id="GO:0016020">
    <property type="term" value="C:membrane"/>
    <property type="evidence" value="ECO:0007669"/>
    <property type="project" value="UniProtKB-SubCell"/>
</dbReference>
<dbReference type="InterPro" id="IPR004307">
    <property type="entry name" value="TspO_MBR"/>
</dbReference>
<protein>
    <submittedName>
        <fullName evidence="7">Tryptophan-rich sensory protein</fullName>
    </submittedName>
</protein>
<dbReference type="PIRSF" id="PIRSF005859">
    <property type="entry name" value="PBR"/>
    <property type="match status" value="1"/>
</dbReference>
<keyword evidence="5 6" id="KW-0472">Membrane</keyword>
<evidence type="ECO:0000256" key="1">
    <source>
        <dbReference type="ARBA" id="ARBA00004141"/>
    </source>
</evidence>
<dbReference type="Proteomes" id="UP000268192">
    <property type="component" value="Chromosome"/>
</dbReference>
<accession>A0A3Q8XM75</accession>
<dbReference type="CDD" id="cd15904">
    <property type="entry name" value="TSPO_MBR"/>
    <property type="match status" value="1"/>
</dbReference>
<evidence type="ECO:0000256" key="6">
    <source>
        <dbReference type="SAM" id="Phobius"/>
    </source>
</evidence>
<evidence type="ECO:0000313" key="7">
    <source>
        <dbReference type="EMBL" id="AZN70733.1"/>
    </source>
</evidence>
<organism evidence="7 8">
    <name type="scientific">Georhizobium profundi</name>
    <dbReference type="NCBI Taxonomy" id="2341112"/>
    <lineage>
        <taxon>Bacteria</taxon>
        <taxon>Pseudomonadati</taxon>
        <taxon>Pseudomonadota</taxon>
        <taxon>Alphaproteobacteria</taxon>
        <taxon>Hyphomicrobiales</taxon>
        <taxon>Rhizobiaceae</taxon>
        <taxon>Georhizobium</taxon>
    </lineage>
</organism>
<dbReference type="FunFam" id="1.20.1260.100:FF:000001">
    <property type="entry name" value="translocator protein 2"/>
    <property type="match status" value="1"/>
</dbReference>
<comment type="similarity">
    <text evidence="2">Belongs to the TspO/BZRP family.</text>
</comment>
<dbReference type="RefSeq" id="WP_126008286.1">
    <property type="nucleotide sequence ID" value="NZ_CP032509.1"/>
</dbReference>
<reference evidence="7 8" key="1">
    <citation type="submission" date="2018-09" db="EMBL/GenBank/DDBJ databases">
        <title>Marinorhizobium profundi gen. nov., sp. nov., isolated from a deep-sea sediment sample from the New Britain Trench and proposal of Marinorhizobiaceae fam. nov. in the order Rhizobiales of the class Alphaproteobacteria.</title>
        <authorList>
            <person name="Cao J."/>
        </authorList>
    </citation>
    <scope>NUCLEOTIDE SEQUENCE [LARGE SCALE GENOMIC DNA]</scope>
    <source>
        <strain evidence="7 8">WS11</strain>
    </source>
</reference>
<dbReference type="InterPro" id="IPR038330">
    <property type="entry name" value="TspO/MBR-related_sf"/>
</dbReference>
<sequence>MALAVFVILVLAAASTGAIFKPGPWYERLDKPSWTPPNIAFPIVWSILYVMIAAAGSLVWREAGWSLPIILWGAQLILNAAWSWLFFGRRRMDLALMEVSVLWLAIAGFIVTSWSVSSTASLLFVPYLVWVSIAAALNRSVLNRNPHAQSHAA</sequence>
<dbReference type="KEGG" id="abaw:D5400_05085"/>
<dbReference type="AlphaFoldDB" id="A0A3Q8XM75"/>
<evidence type="ECO:0000256" key="4">
    <source>
        <dbReference type="ARBA" id="ARBA00022989"/>
    </source>
</evidence>
<name>A0A3Q8XM75_9HYPH</name>
<evidence type="ECO:0000256" key="5">
    <source>
        <dbReference type="ARBA" id="ARBA00023136"/>
    </source>
</evidence>
<evidence type="ECO:0000256" key="2">
    <source>
        <dbReference type="ARBA" id="ARBA00007524"/>
    </source>
</evidence>
<evidence type="ECO:0000256" key="3">
    <source>
        <dbReference type="ARBA" id="ARBA00022692"/>
    </source>
</evidence>
<keyword evidence="8" id="KW-1185">Reference proteome</keyword>
<dbReference type="PANTHER" id="PTHR10057:SF0">
    <property type="entry name" value="TRANSLOCATOR PROTEIN"/>
    <property type="match status" value="1"/>
</dbReference>
<feature type="transmembrane region" description="Helical" evidence="6">
    <location>
        <begin position="67"/>
        <end position="87"/>
    </location>
</feature>
<gene>
    <name evidence="7" type="ORF">D5400_05085</name>
</gene>
<dbReference type="Pfam" id="PF03073">
    <property type="entry name" value="TspO_MBR"/>
    <property type="match status" value="1"/>
</dbReference>
<dbReference type="Gene3D" id="1.20.1260.100">
    <property type="entry name" value="TspO/MBR protein"/>
    <property type="match status" value="1"/>
</dbReference>
<keyword evidence="3 6" id="KW-0812">Transmembrane</keyword>
<proteinExistence type="inferred from homology"/>
<dbReference type="OrthoDB" id="9795496at2"/>